<feature type="compositionally biased region" description="Basic and acidic residues" evidence="1">
    <location>
        <begin position="134"/>
        <end position="143"/>
    </location>
</feature>
<feature type="compositionally biased region" description="Basic and acidic residues" evidence="1">
    <location>
        <begin position="88"/>
        <end position="121"/>
    </location>
</feature>
<name>A0ABU6Q435_9FABA</name>
<feature type="region of interest" description="Disordered" evidence="1">
    <location>
        <begin position="50"/>
        <end position="143"/>
    </location>
</feature>
<organism evidence="2 3">
    <name type="scientific">Stylosanthes scabra</name>
    <dbReference type="NCBI Taxonomy" id="79078"/>
    <lineage>
        <taxon>Eukaryota</taxon>
        <taxon>Viridiplantae</taxon>
        <taxon>Streptophyta</taxon>
        <taxon>Embryophyta</taxon>
        <taxon>Tracheophyta</taxon>
        <taxon>Spermatophyta</taxon>
        <taxon>Magnoliopsida</taxon>
        <taxon>eudicotyledons</taxon>
        <taxon>Gunneridae</taxon>
        <taxon>Pentapetalae</taxon>
        <taxon>rosids</taxon>
        <taxon>fabids</taxon>
        <taxon>Fabales</taxon>
        <taxon>Fabaceae</taxon>
        <taxon>Papilionoideae</taxon>
        <taxon>50 kb inversion clade</taxon>
        <taxon>dalbergioids sensu lato</taxon>
        <taxon>Dalbergieae</taxon>
        <taxon>Pterocarpus clade</taxon>
        <taxon>Stylosanthes</taxon>
    </lineage>
</organism>
<comment type="caution">
    <text evidence="2">The sequence shown here is derived from an EMBL/GenBank/DDBJ whole genome shotgun (WGS) entry which is preliminary data.</text>
</comment>
<evidence type="ECO:0000313" key="2">
    <source>
        <dbReference type="EMBL" id="MED6106599.1"/>
    </source>
</evidence>
<accession>A0ABU6Q435</accession>
<reference evidence="2 3" key="1">
    <citation type="journal article" date="2023" name="Plants (Basel)">
        <title>Bridging the Gap: Combining Genomics and Transcriptomics Approaches to Understand Stylosanthes scabra, an Orphan Legume from the Brazilian Caatinga.</title>
        <authorList>
            <person name="Ferreira-Neto J.R.C."/>
            <person name="da Silva M.D."/>
            <person name="Binneck E."/>
            <person name="de Melo N.F."/>
            <person name="da Silva R.H."/>
            <person name="de Melo A.L.T.M."/>
            <person name="Pandolfi V."/>
            <person name="Bustamante F.O."/>
            <person name="Brasileiro-Vidal A.C."/>
            <person name="Benko-Iseppon A.M."/>
        </authorList>
    </citation>
    <scope>NUCLEOTIDE SEQUENCE [LARGE SCALE GENOMIC DNA]</scope>
    <source>
        <tissue evidence="2">Leaves</tissue>
    </source>
</reference>
<keyword evidence="3" id="KW-1185">Reference proteome</keyword>
<dbReference type="EMBL" id="JASCZI010000012">
    <property type="protein sequence ID" value="MED6106599.1"/>
    <property type="molecule type" value="Genomic_DNA"/>
</dbReference>
<proteinExistence type="predicted"/>
<dbReference type="Proteomes" id="UP001341840">
    <property type="component" value="Unassembled WGS sequence"/>
</dbReference>
<gene>
    <name evidence="2" type="ORF">PIB30_005883</name>
</gene>
<evidence type="ECO:0000256" key="1">
    <source>
        <dbReference type="SAM" id="MobiDB-lite"/>
    </source>
</evidence>
<sequence length="143" mass="16336">MISKVLRTGPIRPNPIINDQLTWPIESRIEPKEERFDTIMKRSYPNLNHPLLYKQGATPPQGESSPDPNTPLKEMNPSIQNVQQLETPLRELLERQTREEEIASDAMKRANEGDETGDSRSRTWKPSTVIGKPPAKENSKHPF</sequence>
<protein>
    <submittedName>
        <fullName evidence="2">Uncharacterized protein</fullName>
    </submittedName>
</protein>
<evidence type="ECO:0000313" key="3">
    <source>
        <dbReference type="Proteomes" id="UP001341840"/>
    </source>
</evidence>